<dbReference type="SUPFAM" id="SSF51182">
    <property type="entry name" value="RmlC-like cupins"/>
    <property type="match status" value="1"/>
</dbReference>
<dbReference type="InterPro" id="IPR012807">
    <property type="entry name" value="Anti-sigma_ChrR"/>
</dbReference>
<protein>
    <submittedName>
        <fullName evidence="2">ChrR-like anti-ECFsigma factor</fullName>
    </submittedName>
</protein>
<evidence type="ECO:0000259" key="1">
    <source>
        <dbReference type="Pfam" id="PF12973"/>
    </source>
</evidence>
<feature type="domain" description="ChrR-like cupin" evidence="1">
    <location>
        <begin position="107"/>
        <end position="199"/>
    </location>
</feature>
<comment type="caution">
    <text evidence="2">The sequence shown here is derived from an EMBL/GenBank/DDBJ whole genome shotgun (WGS) entry which is preliminary data.</text>
</comment>
<dbReference type="CDD" id="cd20301">
    <property type="entry name" value="cupin_ChrR"/>
    <property type="match status" value="1"/>
</dbReference>
<gene>
    <name evidence="2" type="ORF">EV657_110125</name>
</gene>
<sequence>MTTPITHHLTDDILMAHASGSLPEAFGLVVATHVSLCDECRARLAGYEAVGGAVLEDSDPSVAMAEDSLAATLRLIAAMPEDDRIDAPAPAEGGVFPMPLRDYVGGDADAVQWRALGGGVRQAVLPTARDATVRLLYIPAGMAMPDHGHGGMELTLVLQGAFEDAGGRYGRGDVEVAGEDLDHTPVAAPGPDCICLAATDAPLKFHGLLPRLAQPFIGI</sequence>
<evidence type="ECO:0000313" key="3">
    <source>
        <dbReference type="Proteomes" id="UP000295484"/>
    </source>
</evidence>
<dbReference type="AlphaFoldDB" id="A0A4R8FRH4"/>
<evidence type="ECO:0000313" key="2">
    <source>
        <dbReference type="EMBL" id="TDX28930.1"/>
    </source>
</evidence>
<dbReference type="InterPro" id="IPR025979">
    <property type="entry name" value="ChrR-like_cupin_dom"/>
</dbReference>
<organism evidence="2 3">
    <name type="scientific">Rhodovulum visakhapatnamense</name>
    <dbReference type="NCBI Taxonomy" id="364297"/>
    <lineage>
        <taxon>Bacteria</taxon>
        <taxon>Pseudomonadati</taxon>
        <taxon>Pseudomonadota</taxon>
        <taxon>Alphaproteobacteria</taxon>
        <taxon>Rhodobacterales</taxon>
        <taxon>Paracoccaceae</taxon>
        <taxon>Rhodovulum</taxon>
    </lineage>
</organism>
<dbReference type="EMBL" id="SOEB01000010">
    <property type="protein sequence ID" value="TDX28930.1"/>
    <property type="molecule type" value="Genomic_DNA"/>
</dbReference>
<dbReference type="NCBIfam" id="TIGR02451">
    <property type="entry name" value="anti_sig_ChrR"/>
    <property type="match status" value="1"/>
</dbReference>
<dbReference type="InterPro" id="IPR014710">
    <property type="entry name" value="RmlC-like_jellyroll"/>
</dbReference>
<reference evidence="2 3" key="1">
    <citation type="submission" date="2019-03" db="EMBL/GenBank/DDBJ databases">
        <title>Genomic Encyclopedia of Type Strains, Phase IV (KMG-IV): sequencing the most valuable type-strain genomes for metagenomic binning, comparative biology and taxonomic classification.</title>
        <authorList>
            <person name="Goeker M."/>
        </authorList>
    </citation>
    <scope>NUCLEOTIDE SEQUENCE [LARGE SCALE GENOMIC DNA]</scope>
    <source>
        <strain evidence="2 3">JA181</strain>
    </source>
</reference>
<dbReference type="Proteomes" id="UP000295484">
    <property type="component" value="Unassembled WGS sequence"/>
</dbReference>
<dbReference type="Gene3D" id="1.10.10.1320">
    <property type="entry name" value="Anti-sigma factor, zinc-finger domain"/>
    <property type="match status" value="1"/>
</dbReference>
<dbReference type="Pfam" id="PF12973">
    <property type="entry name" value="Cupin_7"/>
    <property type="match status" value="1"/>
</dbReference>
<dbReference type="InterPro" id="IPR011051">
    <property type="entry name" value="RmlC_Cupin_sf"/>
</dbReference>
<dbReference type="RefSeq" id="WP_113669169.1">
    <property type="nucleotide sequence ID" value="NZ_SOEB01000010.1"/>
</dbReference>
<proteinExistence type="predicted"/>
<dbReference type="Gene3D" id="2.60.120.10">
    <property type="entry name" value="Jelly Rolls"/>
    <property type="match status" value="1"/>
</dbReference>
<name>A0A4R8FRH4_9RHOB</name>
<dbReference type="InterPro" id="IPR041916">
    <property type="entry name" value="Anti_sigma_zinc_sf"/>
</dbReference>
<accession>A0A4R8FRH4</accession>